<sequence>MTVQLKRAYEQPSERDGVRVLVDRIWPRGVSKSEAKIDEWMKKVAPSTELRKWFNHDPSKFCTFKEKYLEELETGEQKEFRNRLLQMVNKNKKVTLIYGAKDEIHNHAQVLKEWLDANKVNLQSEGDSSSHS</sequence>
<dbReference type="EMBL" id="FOHE01000025">
    <property type="protein sequence ID" value="SET75763.1"/>
    <property type="molecule type" value="Genomic_DNA"/>
</dbReference>
<dbReference type="PANTHER" id="PTHR36849:SF1">
    <property type="entry name" value="CYTOPLASMIC PROTEIN"/>
    <property type="match status" value="1"/>
</dbReference>
<dbReference type="AlphaFoldDB" id="A0A1I0GX47"/>
<dbReference type="OrthoDB" id="9790745at2"/>
<accession>A0A1I0GX47</accession>
<evidence type="ECO:0000313" key="2">
    <source>
        <dbReference type="Proteomes" id="UP000198618"/>
    </source>
</evidence>
<protein>
    <submittedName>
        <fullName evidence="1">Uncharacterized conserved protein YeaO, DUF488 family</fullName>
    </submittedName>
</protein>
<dbReference type="Proteomes" id="UP000198618">
    <property type="component" value="Unassembled WGS sequence"/>
</dbReference>
<dbReference type="InterPro" id="IPR052552">
    <property type="entry name" value="YeaO-like"/>
</dbReference>
<name>A0A1I0GX47_9BACI</name>
<reference evidence="1 2" key="1">
    <citation type="submission" date="2016-10" db="EMBL/GenBank/DDBJ databases">
        <authorList>
            <person name="de Groot N.N."/>
        </authorList>
    </citation>
    <scope>NUCLEOTIDE SEQUENCE [LARGE SCALE GENOMIC DNA]</scope>
    <source>
        <strain evidence="1 2">IBRC-M 10780</strain>
    </source>
</reference>
<evidence type="ECO:0000313" key="1">
    <source>
        <dbReference type="EMBL" id="SET75763.1"/>
    </source>
</evidence>
<organism evidence="1 2">
    <name type="scientific">Oceanobacillus limi</name>
    <dbReference type="NCBI Taxonomy" id="930131"/>
    <lineage>
        <taxon>Bacteria</taxon>
        <taxon>Bacillati</taxon>
        <taxon>Bacillota</taxon>
        <taxon>Bacilli</taxon>
        <taxon>Bacillales</taxon>
        <taxon>Bacillaceae</taxon>
        <taxon>Oceanobacillus</taxon>
    </lineage>
</organism>
<gene>
    <name evidence="1" type="ORF">SAMN05216389_12525</name>
</gene>
<keyword evidence="2" id="KW-1185">Reference proteome</keyword>
<dbReference type="Pfam" id="PF22752">
    <property type="entry name" value="DUF488-N3i"/>
    <property type="match status" value="1"/>
</dbReference>
<dbReference type="PANTHER" id="PTHR36849">
    <property type="entry name" value="CYTOPLASMIC PROTEIN-RELATED"/>
    <property type="match status" value="1"/>
</dbReference>
<proteinExistence type="predicted"/>
<dbReference type="RefSeq" id="WP_090872560.1">
    <property type="nucleotide sequence ID" value="NZ_FOHE01000025.1"/>
</dbReference>